<dbReference type="KEGG" id="gtt:GUITHDRAFT_75909"/>
<dbReference type="PANTHER" id="PTHR15157:SF5">
    <property type="entry name" value="UV RADIATION RESISTANCE-ASSOCIATED GENE PROTEIN"/>
    <property type="match status" value="1"/>
</dbReference>
<dbReference type="AlphaFoldDB" id="L1IVZ0"/>
<dbReference type="EnsemblProtists" id="EKX40059">
    <property type="protein sequence ID" value="EKX40059"/>
    <property type="gene ID" value="GUITHDRAFT_75909"/>
</dbReference>
<keyword evidence="1" id="KW-0175">Coiled coil</keyword>
<reference evidence="4" key="3">
    <citation type="submission" date="2016-03" db="UniProtKB">
        <authorList>
            <consortium name="EnsemblProtists"/>
        </authorList>
    </citation>
    <scope>IDENTIFICATION</scope>
</reference>
<dbReference type="EMBL" id="JH993034">
    <property type="protein sequence ID" value="EKX40059.1"/>
    <property type="molecule type" value="Genomic_DNA"/>
</dbReference>
<dbReference type="OrthoDB" id="72772at2759"/>
<dbReference type="GO" id="GO:0000323">
    <property type="term" value="C:lytic vacuole"/>
    <property type="evidence" value="ECO:0007669"/>
    <property type="project" value="TreeGrafter"/>
</dbReference>
<feature type="region of interest" description="Disordered" evidence="2">
    <location>
        <begin position="1"/>
        <end position="20"/>
    </location>
</feature>
<sequence length="164" mass="17959">MVPANSLDEARRKRSQAIDADRQALRDARKELRTRQNFLTAALHSAYPIFTAADGVTRTICGLMLPALTSSSSGDDEMVSTALGHVCHVVLLMSKYVGLTLRFLPVPMSSRSVMRDLSVSSSRNNTKDGNDFPLFLKGQDRTRVQVAVLMLSKDVDQLLAAHGV</sequence>
<gene>
    <name evidence="3" type="ORF">GUITHDRAFT_75909</name>
</gene>
<dbReference type="HOGENOM" id="CLU_1623339_0_0_1"/>
<dbReference type="eggNOG" id="KOG2896">
    <property type="taxonomic scope" value="Eukaryota"/>
</dbReference>
<evidence type="ECO:0000256" key="2">
    <source>
        <dbReference type="SAM" id="MobiDB-lite"/>
    </source>
</evidence>
<feature type="non-terminal residue" evidence="3">
    <location>
        <position position="164"/>
    </location>
</feature>
<dbReference type="PANTHER" id="PTHR15157">
    <property type="entry name" value="UV RADIATION RESISTANCE-ASSOCIATED GENE PROTEIN"/>
    <property type="match status" value="1"/>
</dbReference>
<organism evidence="3">
    <name type="scientific">Guillardia theta (strain CCMP2712)</name>
    <name type="common">Cryptophyte</name>
    <dbReference type="NCBI Taxonomy" id="905079"/>
    <lineage>
        <taxon>Eukaryota</taxon>
        <taxon>Cryptophyceae</taxon>
        <taxon>Pyrenomonadales</taxon>
        <taxon>Geminigeraceae</taxon>
        <taxon>Guillardia</taxon>
    </lineage>
</organism>
<dbReference type="RefSeq" id="XP_005827039.1">
    <property type="nucleotide sequence ID" value="XM_005826982.1"/>
</dbReference>
<dbReference type="Proteomes" id="UP000011087">
    <property type="component" value="Unassembled WGS sequence"/>
</dbReference>
<dbReference type="PaxDb" id="55529-EKX40059"/>
<keyword evidence="5" id="KW-1185">Reference proteome</keyword>
<reference evidence="3 5" key="1">
    <citation type="journal article" date="2012" name="Nature">
        <title>Algal genomes reveal evolutionary mosaicism and the fate of nucleomorphs.</title>
        <authorList>
            <consortium name="DOE Joint Genome Institute"/>
            <person name="Curtis B.A."/>
            <person name="Tanifuji G."/>
            <person name="Burki F."/>
            <person name="Gruber A."/>
            <person name="Irimia M."/>
            <person name="Maruyama S."/>
            <person name="Arias M.C."/>
            <person name="Ball S.G."/>
            <person name="Gile G.H."/>
            <person name="Hirakawa Y."/>
            <person name="Hopkins J.F."/>
            <person name="Kuo A."/>
            <person name="Rensing S.A."/>
            <person name="Schmutz J."/>
            <person name="Symeonidi A."/>
            <person name="Elias M."/>
            <person name="Eveleigh R.J."/>
            <person name="Herman E.K."/>
            <person name="Klute M.J."/>
            <person name="Nakayama T."/>
            <person name="Obornik M."/>
            <person name="Reyes-Prieto A."/>
            <person name="Armbrust E.V."/>
            <person name="Aves S.J."/>
            <person name="Beiko R.G."/>
            <person name="Coutinho P."/>
            <person name="Dacks J.B."/>
            <person name="Durnford D.G."/>
            <person name="Fast N.M."/>
            <person name="Green B.R."/>
            <person name="Grisdale C.J."/>
            <person name="Hempel F."/>
            <person name="Henrissat B."/>
            <person name="Hoppner M.P."/>
            <person name="Ishida K."/>
            <person name="Kim E."/>
            <person name="Koreny L."/>
            <person name="Kroth P.G."/>
            <person name="Liu Y."/>
            <person name="Malik S.B."/>
            <person name="Maier U.G."/>
            <person name="McRose D."/>
            <person name="Mock T."/>
            <person name="Neilson J.A."/>
            <person name="Onodera N.T."/>
            <person name="Poole A.M."/>
            <person name="Pritham E.J."/>
            <person name="Richards T.A."/>
            <person name="Rocap G."/>
            <person name="Roy S.W."/>
            <person name="Sarai C."/>
            <person name="Schaack S."/>
            <person name="Shirato S."/>
            <person name="Slamovits C.H."/>
            <person name="Spencer D.F."/>
            <person name="Suzuki S."/>
            <person name="Worden A.Z."/>
            <person name="Zauner S."/>
            <person name="Barry K."/>
            <person name="Bell C."/>
            <person name="Bharti A.K."/>
            <person name="Crow J.A."/>
            <person name="Grimwood J."/>
            <person name="Kramer R."/>
            <person name="Lindquist E."/>
            <person name="Lucas S."/>
            <person name="Salamov A."/>
            <person name="McFadden G.I."/>
            <person name="Lane C.E."/>
            <person name="Keeling P.J."/>
            <person name="Gray M.W."/>
            <person name="Grigoriev I.V."/>
            <person name="Archibald J.M."/>
        </authorList>
    </citation>
    <scope>NUCLEOTIDE SEQUENCE</scope>
    <source>
        <strain evidence="3 5">CCMP2712</strain>
    </source>
</reference>
<dbReference type="GO" id="GO:0005768">
    <property type="term" value="C:endosome"/>
    <property type="evidence" value="ECO:0007669"/>
    <property type="project" value="TreeGrafter"/>
</dbReference>
<evidence type="ECO:0000256" key="1">
    <source>
        <dbReference type="ARBA" id="ARBA00023054"/>
    </source>
</evidence>
<dbReference type="GeneID" id="17296797"/>
<evidence type="ECO:0000313" key="5">
    <source>
        <dbReference type="Proteomes" id="UP000011087"/>
    </source>
</evidence>
<reference evidence="5" key="2">
    <citation type="submission" date="2012-11" db="EMBL/GenBank/DDBJ databases">
        <authorList>
            <person name="Kuo A."/>
            <person name="Curtis B.A."/>
            <person name="Tanifuji G."/>
            <person name="Burki F."/>
            <person name="Gruber A."/>
            <person name="Irimia M."/>
            <person name="Maruyama S."/>
            <person name="Arias M.C."/>
            <person name="Ball S.G."/>
            <person name="Gile G.H."/>
            <person name="Hirakawa Y."/>
            <person name="Hopkins J.F."/>
            <person name="Rensing S.A."/>
            <person name="Schmutz J."/>
            <person name="Symeonidi A."/>
            <person name="Elias M."/>
            <person name="Eveleigh R.J."/>
            <person name="Herman E.K."/>
            <person name="Klute M.J."/>
            <person name="Nakayama T."/>
            <person name="Obornik M."/>
            <person name="Reyes-Prieto A."/>
            <person name="Armbrust E.V."/>
            <person name="Aves S.J."/>
            <person name="Beiko R.G."/>
            <person name="Coutinho P."/>
            <person name="Dacks J.B."/>
            <person name="Durnford D.G."/>
            <person name="Fast N.M."/>
            <person name="Green B.R."/>
            <person name="Grisdale C."/>
            <person name="Hempe F."/>
            <person name="Henrissat B."/>
            <person name="Hoppner M.P."/>
            <person name="Ishida K.-I."/>
            <person name="Kim E."/>
            <person name="Koreny L."/>
            <person name="Kroth P.G."/>
            <person name="Liu Y."/>
            <person name="Malik S.-B."/>
            <person name="Maier U.G."/>
            <person name="McRose D."/>
            <person name="Mock T."/>
            <person name="Neilson J.A."/>
            <person name="Onodera N.T."/>
            <person name="Poole A.M."/>
            <person name="Pritham E.J."/>
            <person name="Richards T.A."/>
            <person name="Rocap G."/>
            <person name="Roy S.W."/>
            <person name="Sarai C."/>
            <person name="Schaack S."/>
            <person name="Shirato S."/>
            <person name="Slamovits C.H."/>
            <person name="Spencer D.F."/>
            <person name="Suzuki S."/>
            <person name="Worden A.Z."/>
            <person name="Zauner S."/>
            <person name="Barry K."/>
            <person name="Bell C."/>
            <person name="Bharti A.K."/>
            <person name="Crow J.A."/>
            <person name="Grimwood J."/>
            <person name="Kramer R."/>
            <person name="Lindquist E."/>
            <person name="Lucas S."/>
            <person name="Salamov A."/>
            <person name="McFadden G.I."/>
            <person name="Lane C.E."/>
            <person name="Keeling P.J."/>
            <person name="Gray M.W."/>
            <person name="Grigoriev I.V."/>
            <person name="Archibald J.M."/>
        </authorList>
    </citation>
    <scope>NUCLEOTIDE SEQUENCE</scope>
    <source>
        <strain evidence="5">CCMP2712</strain>
    </source>
</reference>
<dbReference type="GO" id="GO:0000149">
    <property type="term" value="F:SNARE binding"/>
    <property type="evidence" value="ECO:0007669"/>
    <property type="project" value="TreeGrafter"/>
</dbReference>
<evidence type="ECO:0000313" key="3">
    <source>
        <dbReference type="EMBL" id="EKX40059.1"/>
    </source>
</evidence>
<protein>
    <submittedName>
        <fullName evidence="3 4">Uncharacterized protein</fullName>
    </submittedName>
</protein>
<proteinExistence type="predicted"/>
<name>L1IVZ0_GUITC</name>
<dbReference type="GO" id="GO:0035493">
    <property type="term" value="P:SNARE complex assembly"/>
    <property type="evidence" value="ECO:0007669"/>
    <property type="project" value="TreeGrafter"/>
</dbReference>
<evidence type="ECO:0000313" key="4">
    <source>
        <dbReference type="EnsemblProtists" id="EKX40059"/>
    </source>
</evidence>
<accession>L1IVZ0</accession>
<dbReference type="STRING" id="905079.L1IVZ0"/>